<reference evidence="3 4" key="1">
    <citation type="submission" date="2019-03" db="EMBL/GenBank/DDBJ databases">
        <title>Diverse conjugative elements silence natural transformation in Legionella species.</title>
        <authorList>
            <person name="Durieux I."/>
            <person name="Ginevra C."/>
            <person name="Attaiech L."/>
            <person name="Picq K."/>
            <person name="Juan P.A."/>
            <person name="Jarraud S."/>
            <person name="Charpentier X."/>
        </authorList>
    </citation>
    <scope>NUCLEOTIDE SEQUENCE [LARGE SCALE GENOMIC DNA]</scope>
    <source>
        <strain evidence="3 4">HL-0427-4011</strain>
    </source>
</reference>
<name>A0AAX1EI23_9GAMM</name>
<evidence type="ECO:0000313" key="3">
    <source>
        <dbReference type="EMBL" id="QBR84836.1"/>
    </source>
</evidence>
<dbReference type="Pfam" id="PF09836">
    <property type="entry name" value="DUF2063"/>
    <property type="match status" value="1"/>
</dbReference>
<dbReference type="Gene3D" id="1.10.150.690">
    <property type="entry name" value="DUF2063"/>
    <property type="match status" value="1"/>
</dbReference>
<dbReference type="AlphaFoldDB" id="A0AAX1EI23"/>
<dbReference type="Proteomes" id="UP000295517">
    <property type="component" value="Chromosome"/>
</dbReference>
<dbReference type="Gene3D" id="3.90.930.50">
    <property type="match status" value="1"/>
</dbReference>
<evidence type="ECO:0008006" key="5">
    <source>
        <dbReference type="Google" id="ProtNLM"/>
    </source>
</evidence>
<protein>
    <recommendedName>
        <fullName evidence="5">DNA-binding domain-containing protein</fullName>
    </recommendedName>
</protein>
<feature type="domain" description="NGO1945-like C-terminal" evidence="2">
    <location>
        <begin position="141"/>
        <end position="232"/>
    </location>
</feature>
<feature type="domain" description="Putative DNA-binding" evidence="1">
    <location>
        <begin position="7"/>
        <end position="92"/>
    </location>
</feature>
<dbReference type="Pfam" id="PF22106">
    <property type="entry name" value="NGO1945_C"/>
    <property type="match status" value="1"/>
</dbReference>
<accession>A0AAX1EI23</accession>
<dbReference type="RefSeq" id="WP_135061006.1">
    <property type="nucleotide sequence ID" value="NZ_CP038254.1"/>
</dbReference>
<dbReference type="InterPro" id="IPR044922">
    <property type="entry name" value="DUF2063_N_sf"/>
</dbReference>
<dbReference type="EMBL" id="CP038254">
    <property type="protein sequence ID" value="QBR84836.1"/>
    <property type="molecule type" value="Genomic_DNA"/>
</dbReference>
<evidence type="ECO:0000259" key="1">
    <source>
        <dbReference type="Pfam" id="PF09836"/>
    </source>
</evidence>
<dbReference type="InterPro" id="IPR018640">
    <property type="entry name" value="DUF2063"/>
</dbReference>
<evidence type="ECO:0000313" key="4">
    <source>
        <dbReference type="Proteomes" id="UP000295517"/>
    </source>
</evidence>
<sequence length="251" mass="29029">MSEALKQLQNAFSFAARGHDSAQTSAFDKKRLTIYRELLLNNLHDVVSPCFPVLLSILPQKIWWGILKDFLKHHRVLTPIFHEVPFCMVEYLKAHPVPGYPFAHELAHYEWVELEVELCEPQNTQPAAEAIGLLEQAWQLSNTARLLQYNYEVDKISPDYQPQTVFKTYLMVYQMKGEVEFLKINEMSFQLLSMMLHETMSAREIIHLLCEMHPQLNENELVSACTPFITRLYDEKILQPVSASIPGSKHG</sequence>
<gene>
    <name evidence="3" type="ORF">E3983_11020</name>
</gene>
<organism evidence="3 4">
    <name type="scientific">Legionella israelensis</name>
    <dbReference type="NCBI Taxonomy" id="454"/>
    <lineage>
        <taxon>Bacteria</taxon>
        <taxon>Pseudomonadati</taxon>
        <taxon>Pseudomonadota</taxon>
        <taxon>Gammaproteobacteria</taxon>
        <taxon>Legionellales</taxon>
        <taxon>Legionellaceae</taxon>
        <taxon>Legionella</taxon>
    </lineage>
</organism>
<evidence type="ECO:0000259" key="2">
    <source>
        <dbReference type="Pfam" id="PF22106"/>
    </source>
</evidence>
<dbReference type="InterPro" id="IPR054098">
    <property type="entry name" value="NGO1945-like_C"/>
</dbReference>
<proteinExistence type="predicted"/>